<feature type="transmembrane region" description="Helical" evidence="1">
    <location>
        <begin position="34"/>
        <end position="58"/>
    </location>
</feature>
<keyword evidence="1" id="KW-0472">Membrane</keyword>
<accession>A0A6G1FEX4</accession>
<feature type="transmembrane region" description="Helical" evidence="1">
    <location>
        <begin position="99"/>
        <end position="124"/>
    </location>
</feature>
<evidence type="ECO:0000313" key="3">
    <source>
        <dbReference type="Proteomes" id="UP000479710"/>
    </source>
</evidence>
<reference evidence="2 3" key="1">
    <citation type="submission" date="2019-11" db="EMBL/GenBank/DDBJ databases">
        <title>Whole genome sequence of Oryza granulata.</title>
        <authorList>
            <person name="Li W."/>
        </authorList>
    </citation>
    <scope>NUCLEOTIDE SEQUENCE [LARGE SCALE GENOMIC DNA]</scope>
    <source>
        <strain evidence="3">cv. Menghai</strain>
        <tissue evidence="2">Leaf</tissue>
    </source>
</reference>
<sequence>MSLRFKTAVDIALASSMAYAVFGAAVAYPAGVPAALAFTFVVGYGALLFLLPFSVYALEFLRPPKPIDLTPLSMIACAAATPVALSVAVLTVLNQARAGAGVAFATCTVWIANIAAILSLAWCLTHGGTKAVALTRKGQYEED</sequence>
<keyword evidence="3" id="KW-1185">Reference proteome</keyword>
<dbReference type="EMBL" id="SPHZ02000001">
    <property type="protein sequence ID" value="KAF0935384.1"/>
    <property type="molecule type" value="Genomic_DNA"/>
</dbReference>
<evidence type="ECO:0000256" key="1">
    <source>
        <dbReference type="SAM" id="Phobius"/>
    </source>
</evidence>
<keyword evidence="1" id="KW-1133">Transmembrane helix</keyword>
<protein>
    <submittedName>
        <fullName evidence="2">Uncharacterized protein</fullName>
    </submittedName>
</protein>
<dbReference type="AlphaFoldDB" id="A0A6G1FEX4"/>
<proteinExistence type="predicted"/>
<feature type="transmembrane region" description="Helical" evidence="1">
    <location>
        <begin position="7"/>
        <end position="28"/>
    </location>
</feature>
<dbReference type="Proteomes" id="UP000479710">
    <property type="component" value="Unassembled WGS sequence"/>
</dbReference>
<gene>
    <name evidence="2" type="ORF">E2562_032468</name>
</gene>
<comment type="caution">
    <text evidence="2">The sequence shown here is derived from an EMBL/GenBank/DDBJ whole genome shotgun (WGS) entry which is preliminary data.</text>
</comment>
<organism evidence="2 3">
    <name type="scientific">Oryza meyeriana var. granulata</name>
    <dbReference type="NCBI Taxonomy" id="110450"/>
    <lineage>
        <taxon>Eukaryota</taxon>
        <taxon>Viridiplantae</taxon>
        <taxon>Streptophyta</taxon>
        <taxon>Embryophyta</taxon>
        <taxon>Tracheophyta</taxon>
        <taxon>Spermatophyta</taxon>
        <taxon>Magnoliopsida</taxon>
        <taxon>Liliopsida</taxon>
        <taxon>Poales</taxon>
        <taxon>Poaceae</taxon>
        <taxon>BOP clade</taxon>
        <taxon>Oryzoideae</taxon>
        <taxon>Oryzeae</taxon>
        <taxon>Oryzinae</taxon>
        <taxon>Oryza</taxon>
        <taxon>Oryza meyeriana</taxon>
    </lineage>
</organism>
<keyword evidence="1" id="KW-0812">Transmembrane</keyword>
<name>A0A6G1FEX4_9ORYZ</name>
<feature type="transmembrane region" description="Helical" evidence="1">
    <location>
        <begin position="70"/>
        <end position="93"/>
    </location>
</feature>
<evidence type="ECO:0000313" key="2">
    <source>
        <dbReference type="EMBL" id="KAF0935384.1"/>
    </source>
</evidence>